<gene>
    <name evidence="7" type="ORF">E2562_035139</name>
</gene>
<dbReference type="PANTHER" id="PTHR33044">
    <property type="entry name" value="BIFUNCTIONAL INHIBITOR/LIPID-TRANSFER PROTEIN/SEED STORAGE 2S ALBUMIN SUPERFAMILY PROTEIN-RELATED"/>
    <property type="match status" value="1"/>
</dbReference>
<dbReference type="InterPro" id="IPR036312">
    <property type="entry name" value="Bifun_inhib/LTP/seed_sf"/>
</dbReference>
<dbReference type="Gene3D" id="1.10.110.10">
    <property type="entry name" value="Plant lipid-transfer and hydrophobic proteins"/>
    <property type="match status" value="1"/>
</dbReference>
<feature type="domain" description="Bifunctional inhibitor/plant lipid transfer protein/seed storage helical" evidence="6">
    <location>
        <begin position="39"/>
        <end position="119"/>
    </location>
</feature>
<feature type="chain" id="PRO_5026162348" description="Bifunctional inhibitor/plant lipid transfer protein/seed storage helical domain-containing protein" evidence="5">
    <location>
        <begin position="24"/>
        <end position="122"/>
    </location>
</feature>
<reference evidence="7 8" key="1">
    <citation type="submission" date="2019-11" db="EMBL/GenBank/DDBJ databases">
        <title>Whole genome sequence of Oryza granulata.</title>
        <authorList>
            <person name="Li W."/>
        </authorList>
    </citation>
    <scope>NUCLEOTIDE SEQUENCE [LARGE SCALE GENOMIC DNA]</scope>
    <source>
        <strain evidence="8">cv. Menghai</strain>
        <tissue evidence="7">Leaf</tissue>
    </source>
</reference>
<dbReference type="Pfam" id="PF14368">
    <property type="entry name" value="LTP_2"/>
    <property type="match status" value="1"/>
</dbReference>
<evidence type="ECO:0000256" key="3">
    <source>
        <dbReference type="ARBA" id="ARBA00023157"/>
    </source>
</evidence>
<feature type="signal peptide" evidence="5">
    <location>
        <begin position="1"/>
        <end position="23"/>
    </location>
</feature>
<evidence type="ECO:0000256" key="4">
    <source>
        <dbReference type="ARBA" id="ARBA00023180"/>
    </source>
</evidence>
<keyword evidence="8" id="KW-1185">Reference proteome</keyword>
<proteinExistence type="inferred from homology"/>
<name>A0A6G1F1L8_9ORYZ</name>
<evidence type="ECO:0000313" key="8">
    <source>
        <dbReference type="Proteomes" id="UP000479710"/>
    </source>
</evidence>
<dbReference type="OrthoDB" id="690947at2759"/>
<comment type="caution">
    <text evidence="7">The sequence shown here is derived from an EMBL/GenBank/DDBJ whole genome shotgun (WGS) entry which is preliminary data.</text>
</comment>
<organism evidence="7 8">
    <name type="scientific">Oryza meyeriana var. granulata</name>
    <dbReference type="NCBI Taxonomy" id="110450"/>
    <lineage>
        <taxon>Eukaryota</taxon>
        <taxon>Viridiplantae</taxon>
        <taxon>Streptophyta</taxon>
        <taxon>Embryophyta</taxon>
        <taxon>Tracheophyta</taxon>
        <taxon>Spermatophyta</taxon>
        <taxon>Magnoliopsida</taxon>
        <taxon>Liliopsida</taxon>
        <taxon>Poales</taxon>
        <taxon>Poaceae</taxon>
        <taxon>BOP clade</taxon>
        <taxon>Oryzoideae</taxon>
        <taxon>Oryzeae</taxon>
        <taxon>Oryzinae</taxon>
        <taxon>Oryza</taxon>
        <taxon>Oryza meyeriana</taxon>
    </lineage>
</organism>
<evidence type="ECO:0000256" key="5">
    <source>
        <dbReference type="SAM" id="SignalP"/>
    </source>
</evidence>
<dbReference type="InterPro" id="IPR016140">
    <property type="entry name" value="Bifunc_inhib/LTP/seed_store"/>
</dbReference>
<comment type="similarity">
    <text evidence="1">Belongs to the plant LTP family.</text>
</comment>
<evidence type="ECO:0000259" key="6">
    <source>
        <dbReference type="Pfam" id="PF14368"/>
    </source>
</evidence>
<accession>A0A6G1F1L8</accession>
<sequence>MARVLVVVVVVVLAAVVVQDAMAQMPVMPPAVVPPAVPTTPPASAVPCVAELEPCSQFYKNASMKPTRACCTPLKKAYESELRCLCSVLTNPAMVGAVGIDRKKGLGLFERCAVKVPADSSH</sequence>
<dbReference type="InterPro" id="IPR043325">
    <property type="entry name" value="LTSS"/>
</dbReference>
<dbReference type="SUPFAM" id="SSF47699">
    <property type="entry name" value="Bifunctional inhibitor/lipid-transfer protein/seed storage 2S albumin"/>
    <property type="match status" value="1"/>
</dbReference>
<protein>
    <recommendedName>
        <fullName evidence="6">Bifunctional inhibitor/plant lipid transfer protein/seed storage helical domain-containing protein</fullName>
    </recommendedName>
</protein>
<dbReference type="Proteomes" id="UP000479710">
    <property type="component" value="Unassembled WGS sequence"/>
</dbReference>
<keyword evidence="2 5" id="KW-0732">Signal</keyword>
<keyword evidence="3" id="KW-1015">Disulfide bond</keyword>
<dbReference type="EMBL" id="SPHZ02000002">
    <property type="protein sequence ID" value="KAF0930771.1"/>
    <property type="molecule type" value="Genomic_DNA"/>
</dbReference>
<keyword evidence="4" id="KW-0325">Glycoprotein</keyword>
<dbReference type="CDD" id="cd00010">
    <property type="entry name" value="AAI_LTSS"/>
    <property type="match status" value="1"/>
</dbReference>
<evidence type="ECO:0000256" key="1">
    <source>
        <dbReference type="ARBA" id="ARBA00009748"/>
    </source>
</evidence>
<evidence type="ECO:0000313" key="7">
    <source>
        <dbReference type="EMBL" id="KAF0930771.1"/>
    </source>
</evidence>
<evidence type="ECO:0000256" key="2">
    <source>
        <dbReference type="ARBA" id="ARBA00022729"/>
    </source>
</evidence>
<dbReference type="AlphaFoldDB" id="A0A6G1F1L8"/>